<protein>
    <submittedName>
        <fullName evidence="1">Uncharacterized protein</fullName>
    </submittedName>
</protein>
<evidence type="ECO:0000313" key="1">
    <source>
        <dbReference type="EMBL" id="KAG0143076.1"/>
    </source>
</evidence>
<feature type="non-terminal residue" evidence="1">
    <location>
        <position position="1"/>
    </location>
</feature>
<comment type="caution">
    <text evidence="1">The sequence shown here is derived from an EMBL/GenBank/DDBJ whole genome shotgun (WGS) entry which is preliminary data.</text>
</comment>
<dbReference type="Proteomes" id="UP000886653">
    <property type="component" value="Unassembled WGS sequence"/>
</dbReference>
<proteinExistence type="predicted"/>
<accession>A0A9P6T8J1</accession>
<gene>
    <name evidence="1" type="ORF">CROQUDRAFT_20627</name>
</gene>
<evidence type="ECO:0000313" key="2">
    <source>
        <dbReference type="Proteomes" id="UP000886653"/>
    </source>
</evidence>
<dbReference type="AlphaFoldDB" id="A0A9P6T8J1"/>
<keyword evidence="2" id="KW-1185">Reference proteome</keyword>
<sequence length="50" mass="5998">KYAKQRRAFRNQLRKEGLKVNFHKASEILDTPNVFPFLADYIEDTNRFPN</sequence>
<feature type="non-terminal residue" evidence="1">
    <location>
        <position position="50"/>
    </location>
</feature>
<organism evidence="1 2">
    <name type="scientific">Cronartium quercuum f. sp. fusiforme G11</name>
    <dbReference type="NCBI Taxonomy" id="708437"/>
    <lineage>
        <taxon>Eukaryota</taxon>
        <taxon>Fungi</taxon>
        <taxon>Dikarya</taxon>
        <taxon>Basidiomycota</taxon>
        <taxon>Pucciniomycotina</taxon>
        <taxon>Pucciniomycetes</taxon>
        <taxon>Pucciniales</taxon>
        <taxon>Coleosporiaceae</taxon>
        <taxon>Cronartium</taxon>
    </lineage>
</organism>
<reference evidence="1" key="1">
    <citation type="submission" date="2013-11" db="EMBL/GenBank/DDBJ databases">
        <title>Genome sequence of the fusiform rust pathogen reveals effectors for host alternation and coevolution with pine.</title>
        <authorList>
            <consortium name="DOE Joint Genome Institute"/>
            <person name="Smith K."/>
            <person name="Pendleton A."/>
            <person name="Kubisiak T."/>
            <person name="Anderson C."/>
            <person name="Salamov A."/>
            <person name="Aerts A."/>
            <person name="Riley R."/>
            <person name="Clum A."/>
            <person name="Lindquist E."/>
            <person name="Ence D."/>
            <person name="Campbell M."/>
            <person name="Kronenberg Z."/>
            <person name="Feau N."/>
            <person name="Dhillon B."/>
            <person name="Hamelin R."/>
            <person name="Burleigh J."/>
            <person name="Smith J."/>
            <person name="Yandell M."/>
            <person name="Nelson C."/>
            <person name="Grigoriev I."/>
            <person name="Davis J."/>
        </authorList>
    </citation>
    <scope>NUCLEOTIDE SEQUENCE</scope>
    <source>
        <strain evidence="1">G11</strain>
    </source>
</reference>
<name>A0A9P6T8J1_9BASI</name>
<dbReference type="EMBL" id="MU167329">
    <property type="protein sequence ID" value="KAG0143076.1"/>
    <property type="molecule type" value="Genomic_DNA"/>
</dbReference>